<gene>
    <name evidence="2" type="ORF">SAMN05414137_120168</name>
</gene>
<organism evidence="2 3">
    <name type="scientific">Streptacidiphilus jiangxiensis</name>
    <dbReference type="NCBI Taxonomy" id="235985"/>
    <lineage>
        <taxon>Bacteria</taxon>
        <taxon>Bacillati</taxon>
        <taxon>Actinomycetota</taxon>
        <taxon>Actinomycetes</taxon>
        <taxon>Kitasatosporales</taxon>
        <taxon>Streptomycetaceae</taxon>
        <taxon>Streptacidiphilus</taxon>
    </lineage>
</organism>
<dbReference type="STRING" id="235985.SAMN05414137_120168"/>
<sequence>MDAELPVSPRARETAAAFVAPALLWLSFLAVGLVLGRRRRAEPTALLPHLVAAMRWFGRGGGTSVLFALLALVLATLAACAAASAAAALTRAVWVPRRLPVIGAPLTARRQRSWRAADAAAAAAEARGDTVAALRHAARRNAICLAEPARPTWMADQVAALRSRTDAEHELDLAVALPHLWLEMAPRTREDLRTLAVAWRHSFVLGGWALLLLCTGSVWWLGAVAGVTLWYVALLRARSATRAFCAYLEAAVDLRLAPPASATPGRDLTALARKGS</sequence>
<reference evidence="3" key="1">
    <citation type="submission" date="2016-10" db="EMBL/GenBank/DDBJ databases">
        <authorList>
            <person name="Varghese N."/>
        </authorList>
    </citation>
    <scope>NUCLEOTIDE SEQUENCE [LARGE SCALE GENOMIC DNA]</scope>
    <source>
        <strain evidence="3">DSM 45096 / BCRC 16803 / CGMCC 4.1857 / CIP 109030 / JCM 12277 / KCTC 19219 / NBRC 100920 / 33214</strain>
    </source>
</reference>
<dbReference type="Proteomes" id="UP000183015">
    <property type="component" value="Unassembled WGS sequence"/>
</dbReference>
<evidence type="ECO:0000313" key="3">
    <source>
        <dbReference type="Proteomes" id="UP000183015"/>
    </source>
</evidence>
<dbReference type="RefSeq" id="WP_052438626.1">
    <property type="nucleotide sequence ID" value="NZ_BBPN01000011.1"/>
</dbReference>
<dbReference type="AlphaFoldDB" id="A0A1H7WJC9"/>
<evidence type="ECO:0000256" key="1">
    <source>
        <dbReference type="SAM" id="Phobius"/>
    </source>
</evidence>
<name>A0A1H7WJC9_STRJI</name>
<feature type="transmembrane region" description="Helical" evidence="1">
    <location>
        <begin position="208"/>
        <end position="232"/>
    </location>
</feature>
<dbReference type="EMBL" id="FOAZ01000020">
    <property type="protein sequence ID" value="SEM21007.1"/>
    <property type="molecule type" value="Genomic_DNA"/>
</dbReference>
<evidence type="ECO:0000313" key="2">
    <source>
        <dbReference type="EMBL" id="SEM21007.1"/>
    </source>
</evidence>
<protein>
    <submittedName>
        <fullName evidence="2">Uncharacterized protein</fullName>
    </submittedName>
</protein>
<keyword evidence="1" id="KW-0472">Membrane</keyword>
<keyword evidence="3" id="KW-1185">Reference proteome</keyword>
<dbReference type="OrthoDB" id="529448at2"/>
<feature type="transmembrane region" description="Helical" evidence="1">
    <location>
        <begin position="15"/>
        <end position="35"/>
    </location>
</feature>
<keyword evidence="1" id="KW-0812">Transmembrane</keyword>
<feature type="transmembrane region" description="Helical" evidence="1">
    <location>
        <begin position="65"/>
        <end position="89"/>
    </location>
</feature>
<proteinExistence type="predicted"/>
<accession>A0A1H7WJC9</accession>
<keyword evidence="1" id="KW-1133">Transmembrane helix</keyword>